<protein>
    <submittedName>
        <fullName evidence="2">Xylose isomerase</fullName>
    </submittedName>
</protein>
<dbReference type="RefSeq" id="WP_053771070.1">
    <property type="nucleotide sequence ID" value="NZ_LIST01000002.1"/>
</dbReference>
<dbReference type="PANTHER" id="PTHR12110">
    <property type="entry name" value="HYDROXYPYRUVATE ISOMERASE"/>
    <property type="match status" value="1"/>
</dbReference>
<evidence type="ECO:0000313" key="3">
    <source>
        <dbReference type="Proteomes" id="UP000037747"/>
    </source>
</evidence>
<dbReference type="AlphaFoldDB" id="A0A0N0UB20"/>
<dbReference type="Proteomes" id="UP000037747">
    <property type="component" value="Unassembled WGS sequence"/>
</dbReference>
<keyword evidence="2" id="KW-0413">Isomerase</keyword>
<dbReference type="GO" id="GO:0016853">
    <property type="term" value="F:isomerase activity"/>
    <property type="evidence" value="ECO:0007669"/>
    <property type="project" value="UniProtKB-KW"/>
</dbReference>
<dbReference type="EMBL" id="LIST01000002">
    <property type="protein sequence ID" value="KOX96890.1"/>
    <property type="molecule type" value="Genomic_DNA"/>
</dbReference>
<proteinExistence type="predicted"/>
<dbReference type="OrthoDB" id="192650at2157"/>
<comment type="caution">
    <text evidence="2">The sequence shown here is derived from an EMBL/GenBank/DDBJ whole genome shotgun (WGS) entry which is preliminary data.</text>
</comment>
<dbReference type="Gene3D" id="3.20.20.150">
    <property type="entry name" value="Divalent-metal-dependent TIM barrel enzymes"/>
    <property type="match status" value="1"/>
</dbReference>
<dbReference type="InterPro" id="IPR013022">
    <property type="entry name" value="Xyl_isomerase-like_TIM-brl"/>
</dbReference>
<dbReference type="SUPFAM" id="SSF51658">
    <property type="entry name" value="Xylose isomerase-like"/>
    <property type="match status" value="1"/>
</dbReference>
<name>A0A0N0UB20_9EURY</name>
<dbReference type="InterPro" id="IPR050312">
    <property type="entry name" value="IolE/XylAMocC-like"/>
</dbReference>
<organism evidence="2 3">
    <name type="scientific">Halorubrum tropicale</name>
    <dbReference type="NCBI Taxonomy" id="1765655"/>
    <lineage>
        <taxon>Archaea</taxon>
        <taxon>Methanobacteriati</taxon>
        <taxon>Methanobacteriota</taxon>
        <taxon>Stenosarchaea group</taxon>
        <taxon>Halobacteria</taxon>
        <taxon>Halobacteriales</taxon>
        <taxon>Haloferacaceae</taxon>
        <taxon>Halorubrum</taxon>
    </lineage>
</organism>
<dbReference type="PATRIC" id="fig|1705389.3.peg.3056"/>
<evidence type="ECO:0000259" key="1">
    <source>
        <dbReference type="Pfam" id="PF01261"/>
    </source>
</evidence>
<sequence length="323" mass="35405">MDIGVLTVPLGGEPIEDAAAYLDGLGVDAVELGVGGWPGEDHADRERLLGDGEARDELRGLLDGHGLRISALATHNNPLHPDEERAAAADRELREAIELADLLGVETVTCFSGLPAGAPGDSTPNWVTAPWPTEHADALDYQWDEVAVPYWRDLAKHAAHHGVDVAVEMHPNMLVYEPTGMVALREATNERIGANFDPSHLYWQGIDVTEAIRFLGERDAIHHVHAKDTRVYEANSRVKGVLDTTGYAEEADRSWLFRSIGYGHGEEHWKDVVSTLRIVGYEGALSIEHEDSLTSAREGLEKAVDVLDRAVFETEPGEAYWAE</sequence>
<gene>
    <name evidence="2" type="ORF">AMR74_05515</name>
</gene>
<feature type="domain" description="Xylose isomerase-like TIM barrel" evidence="1">
    <location>
        <begin position="25"/>
        <end position="307"/>
    </location>
</feature>
<dbReference type="STRING" id="1765655.AMR74_05515"/>
<keyword evidence="3" id="KW-1185">Reference proteome</keyword>
<dbReference type="PANTHER" id="PTHR12110:SF21">
    <property type="entry name" value="XYLOSE ISOMERASE-LIKE TIM BARREL DOMAIN-CONTAINING PROTEIN"/>
    <property type="match status" value="1"/>
</dbReference>
<accession>A0A0N0UB20</accession>
<dbReference type="Pfam" id="PF01261">
    <property type="entry name" value="AP_endonuc_2"/>
    <property type="match status" value="1"/>
</dbReference>
<reference evidence="2 3" key="1">
    <citation type="submission" date="2015-08" db="EMBL/GenBank/DDBJ databases">
        <title>Genomes of Isolates from Cabo Rojo, PR.</title>
        <authorList>
            <person name="Sanchez-Nieves R.L."/>
            <person name="Montalvo-Rodriguez R."/>
        </authorList>
    </citation>
    <scope>NUCLEOTIDE SEQUENCE [LARGE SCALE GENOMIC DNA]</scope>
    <source>
        <strain evidence="2 3">5</strain>
    </source>
</reference>
<dbReference type="InterPro" id="IPR036237">
    <property type="entry name" value="Xyl_isomerase-like_sf"/>
</dbReference>
<evidence type="ECO:0000313" key="2">
    <source>
        <dbReference type="EMBL" id="KOX96890.1"/>
    </source>
</evidence>